<name>A0ABS6VQ57_9GAMM</name>
<dbReference type="NCBIfam" id="TIGR00426">
    <property type="entry name" value="competence protein ComEA helix-hairpin-helix repeat region"/>
    <property type="match status" value="1"/>
</dbReference>
<gene>
    <name evidence="3" type="ORF">KXJ70_06355</name>
</gene>
<dbReference type="PANTHER" id="PTHR21180">
    <property type="entry name" value="ENDONUCLEASE/EXONUCLEASE/PHOSPHATASE FAMILY DOMAIN-CONTAINING PROTEIN 1"/>
    <property type="match status" value="1"/>
</dbReference>
<feature type="domain" description="Helix-hairpin-helix DNA-binding motif class 1" evidence="2">
    <location>
        <begin position="38"/>
        <end position="57"/>
    </location>
</feature>
<dbReference type="Proteomes" id="UP001166291">
    <property type="component" value="Unassembled WGS sequence"/>
</dbReference>
<dbReference type="PANTHER" id="PTHR21180:SF32">
    <property type="entry name" value="ENDONUCLEASE_EXONUCLEASE_PHOSPHATASE FAMILY DOMAIN-CONTAINING PROTEIN 1"/>
    <property type="match status" value="1"/>
</dbReference>
<organism evidence="3 4">
    <name type="scientific">Zhongshania aquimaris</name>
    <dbReference type="NCBI Taxonomy" id="2857107"/>
    <lineage>
        <taxon>Bacteria</taxon>
        <taxon>Pseudomonadati</taxon>
        <taxon>Pseudomonadota</taxon>
        <taxon>Gammaproteobacteria</taxon>
        <taxon>Cellvibrionales</taxon>
        <taxon>Spongiibacteraceae</taxon>
        <taxon>Zhongshania</taxon>
    </lineage>
</organism>
<dbReference type="InterPro" id="IPR003583">
    <property type="entry name" value="Hlx-hairpin-Hlx_DNA-bd_motif"/>
</dbReference>
<evidence type="ECO:0000259" key="2">
    <source>
        <dbReference type="SMART" id="SM00278"/>
    </source>
</evidence>
<feature type="chain" id="PRO_5046189782" evidence="1">
    <location>
        <begin position="30"/>
        <end position="100"/>
    </location>
</feature>
<evidence type="ECO:0000313" key="4">
    <source>
        <dbReference type="Proteomes" id="UP001166291"/>
    </source>
</evidence>
<dbReference type="EMBL" id="JAHWDQ010000001">
    <property type="protein sequence ID" value="MBW2940386.1"/>
    <property type="molecule type" value="Genomic_DNA"/>
</dbReference>
<evidence type="ECO:0000256" key="1">
    <source>
        <dbReference type="SAM" id="SignalP"/>
    </source>
</evidence>
<reference evidence="3" key="1">
    <citation type="submission" date="2021-07" db="EMBL/GenBank/DDBJ databases">
        <title>Zhongshania sp. CAU 1632 isolated from seawater.</title>
        <authorList>
            <person name="Kim W."/>
        </authorList>
    </citation>
    <scope>NUCLEOTIDE SEQUENCE</scope>
    <source>
        <strain evidence="3">CAU 1632</strain>
    </source>
</reference>
<dbReference type="InterPro" id="IPR051675">
    <property type="entry name" value="Endo/Exo/Phosphatase_dom_1"/>
</dbReference>
<dbReference type="RefSeq" id="WP_219042586.1">
    <property type="nucleotide sequence ID" value="NZ_JAHWDQ010000001.1"/>
</dbReference>
<feature type="signal peptide" evidence="1">
    <location>
        <begin position="1"/>
        <end position="29"/>
    </location>
</feature>
<keyword evidence="4" id="KW-1185">Reference proteome</keyword>
<comment type="caution">
    <text evidence="3">The sequence shown here is derived from an EMBL/GenBank/DDBJ whole genome shotgun (WGS) entry which is preliminary data.</text>
</comment>
<accession>A0ABS6VQ57</accession>
<dbReference type="InterPro" id="IPR004509">
    <property type="entry name" value="Competence_ComEA_HhH"/>
</dbReference>
<feature type="domain" description="Helix-hairpin-helix DNA-binding motif class 1" evidence="2">
    <location>
        <begin position="68"/>
        <end position="87"/>
    </location>
</feature>
<dbReference type="Pfam" id="PF12836">
    <property type="entry name" value="HHH_3"/>
    <property type="match status" value="1"/>
</dbReference>
<proteinExistence type="predicted"/>
<sequence>MKYFLCRFTAPRFLFALLLSLAFFNSANAMDINTASAEELQTLKGVGPKRAEAIIRYREEKGPIRSADDLLKVPGVGDSILTANGDELTFSAAKSTPPPK</sequence>
<keyword evidence="1" id="KW-0732">Signal</keyword>
<dbReference type="SMART" id="SM00278">
    <property type="entry name" value="HhH1"/>
    <property type="match status" value="2"/>
</dbReference>
<protein>
    <submittedName>
        <fullName evidence="3">Helix-hairpin-helix domain-containing protein</fullName>
    </submittedName>
</protein>
<evidence type="ECO:0000313" key="3">
    <source>
        <dbReference type="EMBL" id="MBW2940386.1"/>
    </source>
</evidence>